<dbReference type="PANTHER" id="PTHR11247">
    <property type="entry name" value="PALMITOYL-PROTEIN THIOESTERASE/DOLICHYLDIPHOSPHATASE 1"/>
    <property type="match status" value="1"/>
</dbReference>
<dbReference type="GO" id="GO:0005789">
    <property type="term" value="C:endoplasmic reticulum membrane"/>
    <property type="evidence" value="ECO:0007669"/>
    <property type="project" value="UniProtKB-SubCell"/>
</dbReference>
<protein>
    <recommendedName>
        <fullName evidence="6">Dolichyldiphosphatase</fullName>
        <ecNumber evidence="6">3.6.1.43</ecNumber>
    </recommendedName>
</protein>
<evidence type="ECO:0000256" key="4">
    <source>
        <dbReference type="ARBA" id="ARBA00022989"/>
    </source>
</evidence>
<evidence type="ECO:0000259" key="8">
    <source>
        <dbReference type="SMART" id="SM00014"/>
    </source>
</evidence>
<feature type="compositionally biased region" description="Polar residues" evidence="7">
    <location>
        <begin position="250"/>
        <end position="259"/>
    </location>
</feature>
<dbReference type="CDD" id="cd03382">
    <property type="entry name" value="PAP2_dolichyldiphosphatase"/>
    <property type="match status" value="1"/>
</dbReference>
<dbReference type="Gene3D" id="1.20.144.10">
    <property type="entry name" value="Phosphatidic acid phosphatase type 2/haloperoxidase"/>
    <property type="match status" value="1"/>
</dbReference>
<feature type="compositionally biased region" description="Polar residues" evidence="7">
    <location>
        <begin position="215"/>
        <end position="231"/>
    </location>
</feature>
<evidence type="ECO:0000256" key="2">
    <source>
        <dbReference type="ARBA" id="ARBA00022692"/>
    </source>
</evidence>
<comment type="catalytic activity">
    <reaction evidence="6">
        <text>a di-trans,poly-cis-dolichyl diphosphate + H2O = a di-trans,poly-cis-dolichyl phosphate + phosphate + H(+)</text>
        <dbReference type="Rhea" id="RHEA:14385"/>
        <dbReference type="Rhea" id="RHEA-COMP:19498"/>
        <dbReference type="Rhea" id="RHEA-COMP:19506"/>
        <dbReference type="ChEBI" id="CHEBI:15377"/>
        <dbReference type="ChEBI" id="CHEBI:15378"/>
        <dbReference type="ChEBI" id="CHEBI:43474"/>
        <dbReference type="ChEBI" id="CHEBI:57497"/>
        <dbReference type="ChEBI" id="CHEBI:57683"/>
        <dbReference type="EC" id="3.6.1.43"/>
    </reaction>
</comment>
<keyword evidence="6" id="KW-0256">Endoplasmic reticulum</keyword>
<feature type="domain" description="Phosphatidic acid phosphatase type 2/haloperoxidase" evidence="8">
    <location>
        <begin position="66"/>
        <end position="190"/>
    </location>
</feature>
<evidence type="ECO:0000256" key="6">
    <source>
        <dbReference type="RuleBase" id="RU367078"/>
    </source>
</evidence>
<dbReference type="PANTHER" id="PTHR11247:SF1">
    <property type="entry name" value="DOLICHYLDIPHOSPHATASE 1"/>
    <property type="match status" value="1"/>
</dbReference>
<feature type="region of interest" description="Disordered" evidence="7">
    <location>
        <begin position="212"/>
        <end position="267"/>
    </location>
</feature>
<feature type="transmembrane region" description="Helical" evidence="6">
    <location>
        <begin position="147"/>
        <end position="166"/>
    </location>
</feature>
<comment type="similarity">
    <text evidence="6">Belongs to the dolichyldiphosphatase family.</text>
</comment>
<evidence type="ECO:0000313" key="9">
    <source>
        <dbReference type="EMBL" id="KAK0521593.1"/>
    </source>
</evidence>
<reference evidence="9" key="1">
    <citation type="journal article" date="2023" name="PhytoFront">
        <title>Draft Genome Resources of Seven Strains of Tilletia horrida, Causal Agent of Kernel Smut of Rice.</title>
        <authorList>
            <person name="Khanal S."/>
            <person name="Antony Babu S."/>
            <person name="Zhou X.G."/>
        </authorList>
    </citation>
    <scope>NUCLEOTIDE SEQUENCE</scope>
    <source>
        <strain evidence="9">TX3</strain>
    </source>
</reference>
<comment type="pathway">
    <text evidence="6">Protein modification; protein glycosylation.</text>
</comment>
<dbReference type="SUPFAM" id="SSF48317">
    <property type="entry name" value="Acid phosphatase/Vanadium-dependent haloperoxidase"/>
    <property type="match status" value="1"/>
</dbReference>
<evidence type="ECO:0000256" key="5">
    <source>
        <dbReference type="ARBA" id="ARBA00023136"/>
    </source>
</evidence>
<keyword evidence="10" id="KW-1185">Reference proteome</keyword>
<evidence type="ECO:0000256" key="3">
    <source>
        <dbReference type="ARBA" id="ARBA00022801"/>
    </source>
</evidence>
<keyword evidence="4 6" id="KW-1133">Transmembrane helix</keyword>
<dbReference type="InterPro" id="IPR000326">
    <property type="entry name" value="PAP2/HPO"/>
</dbReference>
<proteinExistence type="inferred from homology"/>
<dbReference type="EMBL" id="JAPDMQ010000658">
    <property type="protein sequence ID" value="KAK0521593.1"/>
    <property type="molecule type" value="Genomic_DNA"/>
</dbReference>
<dbReference type="InterPro" id="IPR036938">
    <property type="entry name" value="PAP2/HPO_sf"/>
</dbReference>
<feature type="transmembrane region" description="Helical" evidence="6">
    <location>
        <begin position="36"/>
        <end position="57"/>
    </location>
</feature>
<feature type="transmembrane region" description="Helical" evidence="6">
    <location>
        <begin position="172"/>
        <end position="192"/>
    </location>
</feature>
<evidence type="ECO:0000256" key="7">
    <source>
        <dbReference type="SAM" id="MobiDB-lite"/>
    </source>
</evidence>
<evidence type="ECO:0000313" key="10">
    <source>
        <dbReference type="Proteomes" id="UP001176521"/>
    </source>
</evidence>
<name>A0AAN6G7B6_9BASI</name>
<dbReference type="GO" id="GO:0008610">
    <property type="term" value="P:lipid biosynthetic process"/>
    <property type="evidence" value="ECO:0007669"/>
    <property type="project" value="TreeGrafter"/>
</dbReference>
<feature type="transmembrane region" description="Helical" evidence="6">
    <location>
        <begin position="103"/>
        <end position="126"/>
    </location>
</feature>
<comment type="caution">
    <text evidence="9">The sequence shown here is derived from an EMBL/GenBank/DDBJ whole genome shotgun (WGS) entry which is preliminary data.</text>
</comment>
<dbReference type="SMART" id="SM00014">
    <property type="entry name" value="acidPPc"/>
    <property type="match status" value="1"/>
</dbReference>
<dbReference type="Proteomes" id="UP001176521">
    <property type="component" value="Unassembled WGS sequence"/>
</dbReference>
<keyword evidence="5 6" id="KW-0472">Membrane</keyword>
<accession>A0AAN6G7B6</accession>
<organism evidence="9 10">
    <name type="scientific">Tilletia horrida</name>
    <dbReference type="NCBI Taxonomy" id="155126"/>
    <lineage>
        <taxon>Eukaryota</taxon>
        <taxon>Fungi</taxon>
        <taxon>Dikarya</taxon>
        <taxon>Basidiomycota</taxon>
        <taxon>Ustilaginomycotina</taxon>
        <taxon>Exobasidiomycetes</taxon>
        <taxon>Tilletiales</taxon>
        <taxon>Tilletiaceae</taxon>
        <taxon>Tilletia</taxon>
    </lineage>
</organism>
<comment type="function">
    <text evidence="6">Required for efficient N-glycosylation. Necessary for maintaining optimal levels of dolichol-linked oligosaccharides. Hydrolyzes dolichyl pyrophosphate at a very high rate and dolichyl monophosphate at a much lower rate. Does not act on phosphatidate.</text>
</comment>
<dbReference type="GO" id="GO:0006487">
    <property type="term" value="P:protein N-linked glycosylation"/>
    <property type="evidence" value="ECO:0007669"/>
    <property type="project" value="UniProtKB-UniRule"/>
</dbReference>
<comment type="subcellular location">
    <subcellularLocation>
        <location evidence="6">Endoplasmic reticulum membrane</location>
        <topology evidence="6">Multi-pass membrane protein</topology>
    </subcellularLocation>
    <subcellularLocation>
        <location evidence="1">Membrane</location>
        <topology evidence="1">Multi-pass membrane protein</topology>
    </subcellularLocation>
</comment>
<dbReference type="AlphaFoldDB" id="A0AAN6G7B6"/>
<keyword evidence="3 6" id="KW-0378">Hydrolase</keyword>
<gene>
    <name evidence="9" type="ORF">OC842_006733</name>
</gene>
<dbReference type="EC" id="3.6.1.43" evidence="6"/>
<dbReference type="Pfam" id="PF01569">
    <property type="entry name" value="PAP2"/>
    <property type="match status" value="1"/>
</dbReference>
<sequence length="322" mass="35501">MAHGGGGGGGKSSAIDPARYASFGLTHVRYDADDPFAQLLALITLSPIFLLCAYTTIILYRRELTFINALVGQLGCEAVNWALKRLIRQPRPLGLAGVSEEGYGMPSSHAQFMGFFAAFFVAHFVLHHPPPRRPPTLINTMRRLEHFLSIVLIVVGSLAVCYSRYYLLYHTVAQILVGASIGLSIGLVYYYLTEHLTRLPLRLPAALASPATPRYSSPANSPRIAQTNGAFSSSVPSTPISSKKRGAKQAASTKEASQARTRRPSLGDMMALQPSAPLRQILLDHPLAIAFRIRDSWTVWPDGGIESEFSRWRMEWERRRPA</sequence>
<evidence type="ECO:0000256" key="1">
    <source>
        <dbReference type="ARBA" id="ARBA00004141"/>
    </source>
</evidence>
<dbReference type="InterPro" id="IPR039667">
    <property type="entry name" value="Dolichyldiphosphatase_PAP2"/>
</dbReference>
<feature type="compositionally biased region" description="Low complexity" evidence="7">
    <location>
        <begin position="232"/>
        <end position="241"/>
    </location>
</feature>
<keyword evidence="2 6" id="KW-0812">Transmembrane</keyword>
<dbReference type="GO" id="GO:0047874">
    <property type="term" value="F:dolichyldiphosphatase activity"/>
    <property type="evidence" value="ECO:0007669"/>
    <property type="project" value="UniProtKB-UniRule"/>
</dbReference>